<reference evidence="1" key="1">
    <citation type="submission" date="2022-07" db="EMBL/GenBank/DDBJ databases">
        <title>Phylogenomic reconstructions and comparative analyses of Kickxellomycotina fungi.</title>
        <authorList>
            <person name="Reynolds N.K."/>
            <person name="Stajich J.E."/>
            <person name="Barry K."/>
            <person name="Grigoriev I.V."/>
            <person name="Crous P."/>
            <person name="Smith M.E."/>
        </authorList>
    </citation>
    <scope>NUCLEOTIDE SEQUENCE</scope>
    <source>
        <strain evidence="1">NRRL 5244</strain>
    </source>
</reference>
<accession>A0ACC1J1D4</accession>
<protein>
    <submittedName>
        <fullName evidence="1">Uncharacterized protein</fullName>
    </submittedName>
</protein>
<dbReference type="Proteomes" id="UP001150603">
    <property type="component" value="Unassembled WGS sequence"/>
</dbReference>
<organism evidence="1 2">
    <name type="scientific">Linderina macrospora</name>
    <dbReference type="NCBI Taxonomy" id="4868"/>
    <lineage>
        <taxon>Eukaryota</taxon>
        <taxon>Fungi</taxon>
        <taxon>Fungi incertae sedis</taxon>
        <taxon>Zoopagomycota</taxon>
        <taxon>Kickxellomycotina</taxon>
        <taxon>Kickxellomycetes</taxon>
        <taxon>Kickxellales</taxon>
        <taxon>Kickxellaceae</taxon>
        <taxon>Linderina</taxon>
    </lineage>
</organism>
<keyword evidence="2" id="KW-1185">Reference proteome</keyword>
<name>A0ACC1J1D4_9FUNG</name>
<gene>
    <name evidence="1" type="ORF">FBU59_005857</name>
</gene>
<proteinExistence type="predicted"/>
<comment type="caution">
    <text evidence="1">The sequence shown here is derived from an EMBL/GenBank/DDBJ whole genome shotgun (WGS) entry which is preliminary data.</text>
</comment>
<dbReference type="EMBL" id="JANBPW010004851">
    <property type="protein sequence ID" value="KAJ1933942.1"/>
    <property type="molecule type" value="Genomic_DNA"/>
</dbReference>
<evidence type="ECO:0000313" key="1">
    <source>
        <dbReference type="EMBL" id="KAJ1933942.1"/>
    </source>
</evidence>
<evidence type="ECO:0000313" key="2">
    <source>
        <dbReference type="Proteomes" id="UP001150603"/>
    </source>
</evidence>
<sequence length="143" mass="14837">MGRSAKTTNKTSRGKVTPYRIFFDQELKRLKEENPKLAHKDAFKQAGLNWRTSPQNPKVNPAAAAAWEKTKAEAEAVAAVAAAAAEPAAKEKPAASDEAAPATADKPAAETTAAKATPAPKESKDTGFTSMAAHAVPGAVAAK</sequence>